<gene>
    <name evidence="1" type="ORF">PILCRDRAFT_81631</name>
</gene>
<dbReference type="InParanoid" id="A0A0C3EXS4"/>
<dbReference type="AlphaFoldDB" id="A0A0C3EXS4"/>
<proteinExistence type="predicted"/>
<dbReference type="HOGENOM" id="CLU_161516_0_0_1"/>
<protein>
    <recommendedName>
        <fullName evidence="3">USP domain-containing protein</fullName>
    </recommendedName>
</protein>
<organism evidence="1 2">
    <name type="scientific">Piloderma croceum (strain F 1598)</name>
    <dbReference type="NCBI Taxonomy" id="765440"/>
    <lineage>
        <taxon>Eukaryota</taxon>
        <taxon>Fungi</taxon>
        <taxon>Dikarya</taxon>
        <taxon>Basidiomycota</taxon>
        <taxon>Agaricomycotina</taxon>
        <taxon>Agaricomycetes</taxon>
        <taxon>Agaricomycetidae</taxon>
        <taxon>Atheliales</taxon>
        <taxon>Atheliaceae</taxon>
        <taxon>Piloderma</taxon>
    </lineage>
</organism>
<dbReference type="OrthoDB" id="2629491at2759"/>
<dbReference type="EMBL" id="KN833108">
    <property type="protein sequence ID" value="KIM72759.1"/>
    <property type="molecule type" value="Genomic_DNA"/>
</dbReference>
<sequence length="115" mass="13288">MLFCPECLNQLQEVILYRRIPKMLMFSVVGQNISASKIIKLKTVNRSRKFYIKGIVYHGGFHFTSCIITTDGGVWFHDGQLGANCQYEKRLSDFSELELNTCNERQMSLVIYAQN</sequence>
<accession>A0A0C3EXS4</accession>
<evidence type="ECO:0000313" key="1">
    <source>
        <dbReference type="EMBL" id="KIM72759.1"/>
    </source>
</evidence>
<reference evidence="1 2" key="1">
    <citation type="submission" date="2014-04" db="EMBL/GenBank/DDBJ databases">
        <authorList>
            <consortium name="DOE Joint Genome Institute"/>
            <person name="Kuo A."/>
            <person name="Tarkka M."/>
            <person name="Buscot F."/>
            <person name="Kohler A."/>
            <person name="Nagy L.G."/>
            <person name="Floudas D."/>
            <person name="Copeland A."/>
            <person name="Barry K.W."/>
            <person name="Cichocki N."/>
            <person name="Veneault-Fourrey C."/>
            <person name="LaButti K."/>
            <person name="Lindquist E.A."/>
            <person name="Lipzen A."/>
            <person name="Lundell T."/>
            <person name="Morin E."/>
            <person name="Murat C."/>
            <person name="Sun H."/>
            <person name="Tunlid A."/>
            <person name="Henrissat B."/>
            <person name="Grigoriev I.V."/>
            <person name="Hibbett D.S."/>
            <person name="Martin F."/>
            <person name="Nordberg H.P."/>
            <person name="Cantor M.N."/>
            <person name="Hua S.X."/>
        </authorList>
    </citation>
    <scope>NUCLEOTIDE SEQUENCE [LARGE SCALE GENOMIC DNA]</scope>
    <source>
        <strain evidence="1 2">F 1598</strain>
    </source>
</reference>
<keyword evidence="2" id="KW-1185">Reference proteome</keyword>
<evidence type="ECO:0000313" key="2">
    <source>
        <dbReference type="Proteomes" id="UP000054166"/>
    </source>
</evidence>
<evidence type="ECO:0008006" key="3">
    <source>
        <dbReference type="Google" id="ProtNLM"/>
    </source>
</evidence>
<reference evidence="2" key="2">
    <citation type="submission" date="2015-01" db="EMBL/GenBank/DDBJ databases">
        <title>Evolutionary Origins and Diversification of the Mycorrhizal Mutualists.</title>
        <authorList>
            <consortium name="DOE Joint Genome Institute"/>
            <consortium name="Mycorrhizal Genomics Consortium"/>
            <person name="Kohler A."/>
            <person name="Kuo A."/>
            <person name="Nagy L.G."/>
            <person name="Floudas D."/>
            <person name="Copeland A."/>
            <person name="Barry K.W."/>
            <person name="Cichocki N."/>
            <person name="Veneault-Fourrey C."/>
            <person name="LaButti K."/>
            <person name="Lindquist E.A."/>
            <person name="Lipzen A."/>
            <person name="Lundell T."/>
            <person name="Morin E."/>
            <person name="Murat C."/>
            <person name="Riley R."/>
            <person name="Ohm R."/>
            <person name="Sun H."/>
            <person name="Tunlid A."/>
            <person name="Henrissat B."/>
            <person name="Grigoriev I.V."/>
            <person name="Hibbett D.S."/>
            <person name="Martin F."/>
        </authorList>
    </citation>
    <scope>NUCLEOTIDE SEQUENCE [LARGE SCALE GENOMIC DNA]</scope>
    <source>
        <strain evidence="2">F 1598</strain>
    </source>
</reference>
<dbReference type="Proteomes" id="UP000054166">
    <property type="component" value="Unassembled WGS sequence"/>
</dbReference>
<name>A0A0C3EXS4_PILCF</name>